<keyword evidence="1" id="KW-1133">Transmembrane helix</keyword>
<evidence type="ECO:0000313" key="3">
    <source>
        <dbReference type="WBParaSite" id="jg22058"/>
    </source>
</evidence>
<keyword evidence="2" id="KW-1185">Reference proteome</keyword>
<dbReference type="Proteomes" id="UP000887574">
    <property type="component" value="Unplaced"/>
</dbReference>
<name>A0A915DNW2_9BILA</name>
<evidence type="ECO:0000256" key="1">
    <source>
        <dbReference type="SAM" id="Phobius"/>
    </source>
</evidence>
<dbReference type="WBParaSite" id="jg22058">
    <property type="protein sequence ID" value="jg22058"/>
    <property type="gene ID" value="jg22058"/>
</dbReference>
<sequence>MSLIEAVSIDCAAGGSSAAEGGWPKKSRSSSLLCSAIINTLPGVKFFLQPESLLCSKLVDALYVLVSKNSNSQYDQPIVTILGLLAATSFLVFSGSTHFLFQKYTVYEGVGVCWR</sequence>
<feature type="transmembrane region" description="Helical" evidence="1">
    <location>
        <begin position="78"/>
        <end position="101"/>
    </location>
</feature>
<proteinExistence type="predicted"/>
<organism evidence="2 3">
    <name type="scientific">Ditylenchus dipsaci</name>
    <dbReference type="NCBI Taxonomy" id="166011"/>
    <lineage>
        <taxon>Eukaryota</taxon>
        <taxon>Metazoa</taxon>
        <taxon>Ecdysozoa</taxon>
        <taxon>Nematoda</taxon>
        <taxon>Chromadorea</taxon>
        <taxon>Rhabditida</taxon>
        <taxon>Tylenchina</taxon>
        <taxon>Tylenchomorpha</taxon>
        <taxon>Sphaerularioidea</taxon>
        <taxon>Anguinidae</taxon>
        <taxon>Anguininae</taxon>
        <taxon>Ditylenchus</taxon>
    </lineage>
</organism>
<keyword evidence="1" id="KW-0812">Transmembrane</keyword>
<evidence type="ECO:0000313" key="2">
    <source>
        <dbReference type="Proteomes" id="UP000887574"/>
    </source>
</evidence>
<protein>
    <submittedName>
        <fullName evidence="3">Uncharacterized protein</fullName>
    </submittedName>
</protein>
<reference evidence="3" key="1">
    <citation type="submission" date="2022-11" db="UniProtKB">
        <authorList>
            <consortium name="WormBaseParasite"/>
        </authorList>
    </citation>
    <scope>IDENTIFICATION</scope>
</reference>
<keyword evidence="1" id="KW-0472">Membrane</keyword>
<accession>A0A915DNW2</accession>
<dbReference type="AlphaFoldDB" id="A0A915DNW2"/>